<dbReference type="GO" id="GO:0004222">
    <property type="term" value="F:metalloendopeptidase activity"/>
    <property type="evidence" value="ECO:0007669"/>
    <property type="project" value="InterPro"/>
</dbReference>
<organism evidence="6 7">
    <name type="scientific">Zafaria cholistanensis</name>
    <dbReference type="NCBI Taxonomy" id="1682741"/>
    <lineage>
        <taxon>Bacteria</taxon>
        <taxon>Bacillati</taxon>
        <taxon>Actinomycetota</taxon>
        <taxon>Actinomycetes</taxon>
        <taxon>Micrococcales</taxon>
        <taxon>Micrococcaceae</taxon>
        <taxon>Zafaria</taxon>
    </lineage>
</organism>
<accession>A0A5A7NSR7</accession>
<dbReference type="GO" id="GO:0008270">
    <property type="term" value="F:zinc ion binding"/>
    <property type="evidence" value="ECO:0007669"/>
    <property type="project" value="InterPro"/>
</dbReference>
<dbReference type="SUPFAM" id="SSF55486">
    <property type="entry name" value="Metalloproteases ('zincins'), catalytic domain"/>
    <property type="match status" value="1"/>
</dbReference>
<protein>
    <recommendedName>
        <fullName evidence="5">Peptidase M10 metallopeptidase domain-containing protein</fullName>
    </recommendedName>
</protein>
<dbReference type="EMBL" id="BKDJ01000005">
    <property type="protein sequence ID" value="GER22791.1"/>
    <property type="molecule type" value="Genomic_DNA"/>
</dbReference>
<evidence type="ECO:0000256" key="3">
    <source>
        <dbReference type="ARBA" id="ARBA00022801"/>
    </source>
</evidence>
<keyword evidence="3" id="KW-0378">Hydrolase</keyword>
<keyword evidence="1" id="KW-0645">Protease</keyword>
<comment type="caution">
    <text evidence="6">The sequence shown here is derived from an EMBL/GenBank/DDBJ whole genome shotgun (WGS) entry which is preliminary data.</text>
</comment>
<dbReference type="AlphaFoldDB" id="A0A5A7NSR7"/>
<dbReference type="InterPro" id="IPR001818">
    <property type="entry name" value="Pept_M10_metallopeptidase"/>
</dbReference>
<reference evidence="6 7" key="1">
    <citation type="submission" date="2019-09" db="EMBL/GenBank/DDBJ databases">
        <title>Arthrobacter zafarii sp. nov., a moderately thermotolerant and halotolerant actinobacterium isolated from Cholistan desert soil of Pakistan.</title>
        <authorList>
            <person name="Amin A."/>
            <person name="Ahmed I."/>
            <person name="Khalid N."/>
            <person name="Schumann P."/>
            <person name="Busse H.J."/>
            <person name="Khan I.U."/>
            <person name="Li S."/>
            <person name="Li W.J."/>
        </authorList>
    </citation>
    <scope>NUCLEOTIDE SEQUENCE [LARGE SCALE GENOMIC DNA]</scope>
    <source>
        <strain evidence="6 7">NCCP-1664</strain>
    </source>
</reference>
<dbReference type="InterPro" id="IPR024079">
    <property type="entry name" value="MetalloPept_cat_dom_sf"/>
</dbReference>
<name>A0A5A7NSR7_9MICC</name>
<proteinExistence type="predicted"/>
<evidence type="ECO:0000313" key="7">
    <source>
        <dbReference type="Proteomes" id="UP000325307"/>
    </source>
</evidence>
<feature type="domain" description="Peptidase M10 metallopeptidase" evidence="5">
    <location>
        <begin position="209"/>
        <end position="252"/>
    </location>
</feature>
<sequence length="265" mass="27974">MVLHPRMVLRTAVAVAVLLGLYFGTALLDRHVAPVVEASLPWSAVPPQGIEAAAQPLGTPPVAEESEAYKLLEPPDSSQPFTAYDPCRPIHYVIRPDGAPPDSEALVHKAVAEVSAASGLQFVYDGPTDEAPSNSREPYQPDLYGKRWAPVLIAWSSPAESPRLAGDVAGLGGSSTVRETGTPYVRVNGQIDLDGPDLAEILVEPYGPDRVQAVIMHELGHVLGLGHVEDPDQLMYGGPNSVTELQDGDRAGLAVLGSGACVPQL</sequence>
<dbReference type="GO" id="GO:0031012">
    <property type="term" value="C:extracellular matrix"/>
    <property type="evidence" value="ECO:0007669"/>
    <property type="project" value="InterPro"/>
</dbReference>
<dbReference type="Proteomes" id="UP000325307">
    <property type="component" value="Unassembled WGS sequence"/>
</dbReference>
<keyword evidence="7" id="KW-1185">Reference proteome</keyword>
<evidence type="ECO:0000256" key="2">
    <source>
        <dbReference type="ARBA" id="ARBA00022723"/>
    </source>
</evidence>
<evidence type="ECO:0000259" key="5">
    <source>
        <dbReference type="Pfam" id="PF00413"/>
    </source>
</evidence>
<evidence type="ECO:0000256" key="1">
    <source>
        <dbReference type="ARBA" id="ARBA00022670"/>
    </source>
</evidence>
<evidence type="ECO:0000313" key="6">
    <source>
        <dbReference type="EMBL" id="GER22791.1"/>
    </source>
</evidence>
<keyword evidence="2" id="KW-0479">Metal-binding</keyword>
<dbReference type="Pfam" id="PF00413">
    <property type="entry name" value="Peptidase_M10"/>
    <property type="match status" value="1"/>
</dbReference>
<dbReference type="GO" id="GO:0006508">
    <property type="term" value="P:proteolysis"/>
    <property type="evidence" value="ECO:0007669"/>
    <property type="project" value="UniProtKB-KW"/>
</dbReference>
<dbReference type="RefSeq" id="WP_225873720.1">
    <property type="nucleotide sequence ID" value="NZ_BKDJ01000005.1"/>
</dbReference>
<dbReference type="Gene3D" id="3.40.390.10">
    <property type="entry name" value="Collagenase (Catalytic Domain)"/>
    <property type="match status" value="1"/>
</dbReference>
<keyword evidence="4" id="KW-0862">Zinc</keyword>
<evidence type="ECO:0000256" key="4">
    <source>
        <dbReference type="ARBA" id="ARBA00022833"/>
    </source>
</evidence>
<gene>
    <name evidence="6" type="ORF">NCCP1664_12880</name>
</gene>